<accession>A0A5J5BJT8</accession>
<evidence type="ECO:0000313" key="3">
    <source>
        <dbReference type="Proteomes" id="UP000325577"/>
    </source>
</evidence>
<organism evidence="2 3">
    <name type="scientific">Nyssa sinensis</name>
    <dbReference type="NCBI Taxonomy" id="561372"/>
    <lineage>
        <taxon>Eukaryota</taxon>
        <taxon>Viridiplantae</taxon>
        <taxon>Streptophyta</taxon>
        <taxon>Embryophyta</taxon>
        <taxon>Tracheophyta</taxon>
        <taxon>Spermatophyta</taxon>
        <taxon>Magnoliopsida</taxon>
        <taxon>eudicotyledons</taxon>
        <taxon>Gunneridae</taxon>
        <taxon>Pentapetalae</taxon>
        <taxon>asterids</taxon>
        <taxon>Cornales</taxon>
        <taxon>Nyssaceae</taxon>
        <taxon>Nyssa</taxon>
    </lineage>
</organism>
<sequence>MKDTLKLAWDLSWDKIPGELAQLNVPQTIHGGFIYLCRALYIMATSGEIRSDLSIAKIATFEAETRHRSEIEAAKVITVKEKNDKILKLRRKLASDGYNLCLKKIAKAYQEVDTKVLDHIEISNPESEEFEDDEDPEVPTAPTTS</sequence>
<dbReference type="EMBL" id="CM018036">
    <property type="protein sequence ID" value="KAA8541431.1"/>
    <property type="molecule type" value="Genomic_DNA"/>
</dbReference>
<dbReference type="Proteomes" id="UP000325577">
    <property type="component" value="Linkage Group LG13"/>
</dbReference>
<keyword evidence="3" id="KW-1185">Reference proteome</keyword>
<evidence type="ECO:0000313" key="2">
    <source>
        <dbReference type="EMBL" id="KAA8541431.1"/>
    </source>
</evidence>
<evidence type="ECO:0000256" key="1">
    <source>
        <dbReference type="SAM" id="MobiDB-lite"/>
    </source>
</evidence>
<name>A0A5J5BJT8_9ASTE</name>
<feature type="compositionally biased region" description="Acidic residues" evidence="1">
    <location>
        <begin position="126"/>
        <end position="137"/>
    </location>
</feature>
<feature type="region of interest" description="Disordered" evidence="1">
    <location>
        <begin position="123"/>
        <end position="145"/>
    </location>
</feature>
<dbReference type="AlphaFoldDB" id="A0A5J5BJT8"/>
<reference evidence="2 3" key="1">
    <citation type="submission" date="2019-09" db="EMBL/GenBank/DDBJ databases">
        <title>A chromosome-level genome assembly of the Chinese tupelo Nyssa sinensis.</title>
        <authorList>
            <person name="Yang X."/>
            <person name="Kang M."/>
            <person name="Yang Y."/>
            <person name="Xiong H."/>
            <person name="Wang M."/>
            <person name="Zhang Z."/>
            <person name="Wang Z."/>
            <person name="Wu H."/>
            <person name="Ma T."/>
            <person name="Liu J."/>
            <person name="Xi Z."/>
        </authorList>
    </citation>
    <scope>NUCLEOTIDE SEQUENCE [LARGE SCALE GENOMIC DNA]</scope>
    <source>
        <strain evidence="2">J267</strain>
        <tissue evidence="2">Leaf</tissue>
    </source>
</reference>
<protein>
    <submittedName>
        <fullName evidence="2">Uncharacterized protein</fullName>
    </submittedName>
</protein>
<proteinExistence type="predicted"/>
<gene>
    <name evidence="2" type="ORF">F0562_025394</name>
</gene>